<dbReference type="RefSeq" id="WP_099325719.1">
    <property type="nucleotide sequence ID" value="NZ_LT934425.1"/>
</dbReference>
<organism evidence="1 2">
    <name type="scientific">Kuenenia stuttgartiensis</name>
    <dbReference type="NCBI Taxonomy" id="174633"/>
    <lineage>
        <taxon>Bacteria</taxon>
        <taxon>Pseudomonadati</taxon>
        <taxon>Planctomycetota</taxon>
        <taxon>Candidatus Brocadiia</taxon>
        <taxon>Candidatus Brocadiales</taxon>
        <taxon>Candidatus Brocadiaceae</taxon>
        <taxon>Candidatus Kuenenia</taxon>
    </lineage>
</organism>
<dbReference type="AlphaFoldDB" id="A0A2C9CHC2"/>
<name>A0A2C9CHC2_KUEST</name>
<accession>A0A2C9CHC2</accession>
<keyword evidence="2" id="KW-1185">Reference proteome</keyword>
<dbReference type="EMBL" id="LT934425">
    <property type="protein sequence ID" value="SOH05081.1"/>
    <property type="molecule type" value="Genomic_DNA"/>
</dbReference>
<proteinExistence type="predicted"/>
<protein>
    <submittedName>
        <fullName evidence="1">Uncharacterized protein</fullName>
    </submittedName>
</protein>
<gene>
    <name evidence="1" type="ORF">KSMBR1_2594</name>
</gene>
<evidence type="ECO:0000313" key="2">
    <source>
        <dbReference type="Proteomes" id="UP000221734"/>
    </source>
</evidence>
<evidence type="ECO:0000313" key="1">
    <source>
        <dbReference type="EMBL" id="SOH05081.1"/>
    </source>
</evidence>
<dbReference type="Proteomes" id="UP000221734">
    <property type="component" value="Chromosome Kuenenia_stuttgartiensis_MBR1"/>
</dbReference>
<reference evidence="2" key="1">
    <citation type="submission" date="2017-10" db="EMBL/GenBank/DDBJ databases">
        <authorList>
            <person name="Frank J."/>
        </authorList>
    </citation>
    <scope>NUCLEOTIDE SEQUENCE [LARGE SCALE GENOMIC DNA]</scope>
</reference>
<sequence>MRGKCRVDEAKRIHHFSGRREMTGKLPLFCVPDIKSGGYGVKRRTPLSTLPKTKIMSINTNTTKKRPQSSTLMSTTLRSKGMPLMPRGGLEKGMRGKCRVDEAKRIHHFSGRQEMTGKFPLFCVPDIKSGGYGVKRRTPLSTLPKTKIREYP</sequence>
<dbReference type="KEGG" id="kst:KSMBR1_2594"/>